<sequence>MQKLTNSRQDEIDRTQFGFMVQAVQDHELYFGRLQCSPDGLRVPERGNFHFSGHAQRRRLDIQRA</sequence>
<dbReference type="RefSeq" id="WP_085399688.1">
    <property type="nucleotide sequence ID" value="NZ_NAFL01000230.1"/>
</dbReference>
<organism evidence="1 2">
    <name type="scientific">Bradyrhizobium japonicum</name>
    <dbReference type="NCBI Taxonomy" id="375"/>
    <lineage>
        <taxon>Bacteria</taxon>
        <taxon>Pseudomonadati</taxon>
        <taxon>Pseudomonadota</taxon>
        <taxon>Alphaproteobacteria</taxon>
        <taxon>Hyphomicrobiales</taxon>
        <taxon>Nitrobacteraceae</taxon>
        <taxon>Bradyrhizobium</taxon>
    </lineage>
</organism>
<gene>
    <name evidence="1" type="ORF">BSZ19_11685</name>
</gene>
<protein>
    <submittedName>
        <fullName evidence="1">Uncharacterized protein</fullName>
    </submittedName>
</protein>
<dbReference type="EMBL" id="NAFL01000230">
    <property type="protein sequence ID" value="OSJ34557.1"/>
    <property type="molecule type" value="Genomic_DNA"/>
</dbReference>
<dbReference type="Proteomes" id="UP000193335">
    <property type="component" value="Unassembled WGS sequence"/>
</dbReference>
<proteinExistence type="predicted"/>
<accession>A0A1Y2JSK2</accession>
<evidence type="ECO:0000313" key="2">
    <source>
        <dbReference type="Proteomes" id="UP000193335"/>
    </source>
</evidence>
<dbReference type="AlphaFoldDB" id="A0A1Y2JSK2"/>
<name>A0A1Y2JSK2_BRAJP</name>
<evidence type="ECO:0000313" key="1">
    <source>
        <dbReference type="EMBL" id="OSJ34557.1"/>
    </source>
</evidence>
<comment type="caution">
    <text evidence="1">The sequence shown here is derived from an EMBL/GenBank/DDBJ whole genome shotgun (WGS) entry which is preliminary data.</text>
</comment>
<reference evidence="1 2" key="1">
    <citation type="submission" date="2017-03" db="EMBL/GenBank/DDBJ databases">
        <title>Whole genome sequences of fourteen strains of Bradyrhizobium canariense and one strain of Bradyrhizobium japonicum isolated from Lupinus (Papilionoideae: Genisteae) species in Algeria.</title>
        <authorList>
            <person name="Crovadore J."/>
            <person name="Chekireb D."/>
            <person name="Brachmann A."/>
            <person name="Chablais R."/>
            <person name="Cochard B."/>
            <person name="Lefort F."/>
        </authorList>
    </citation>
    <scope>NUCLEOTIDE SEQUENCE [LARGE SCALE GENOMIC DNA]</scope>
    <source>
        <strain evidence="1 2">UBMA197</strain>
    </source>
</reference>